<name>A0ABT1N4N8_9GAMM</name>
<dbReference type="Proteomes" id="UP001524460">
    <property type="component" value="Unassembled WGS sequence"/>
</dbReference>
<organism evidence="3 4">
    <name type="scientific">Photobacterium pectinilyticum</name>
    <dbReference type="NCBI Taxonomy" id="2906793"/>
    <lineage>
        <taxon>Bacteria</taxon>
        <taxon>Pseudomonadati</taxon>
        <taxon>Pseudomonadota</taxon>
        <taxon>Gammaproteobacteria</taxon>
        <taxon>Vibrionales</taxon>
        <taxon>Vibrionaceae</taxon>
        <taxon>Photobacterium</taxon>
    </lineage>
</organism>
<proteinExistence type="predicted"/>
<dbReference type="GO" id="GO:0052621">
    <property type="term" value="F:diguanylate cyclase activity"/>
    <property type="evidence" value="ECO:0007669"/>
    <property type="project" value="UniProtKB-EC"/>
</dbReference>
<dbReference type="EC" id="2.7.7.65" evidence="3"/>
<reference evidence="3 4" key="1">
    <citation type="submission" date="2022-07" db="EMBL/GenBank/DDBJ databases">
        <title>Photobacterium pectinilyticum sp. nov., a marine bacterium isolated from surface seawater of Qingdao offshore.</title>
        <authorList>
            <person name="Wang X."/>
        </authorList>
    </citation>
    <scope>NUCLEOTIDE SEQUENCE [LARGE SCALE GENOMIC DNA]</scope>
    <source>
        <strain evidence="3 4">ZSDE20</strain>
    </source>
</reference>
<evidence type="ECO:0000259" key="1">
    <source>
        <dbReference type="Pfam" id="PF00990"/>
    </source>
</evidence>
<dbReference type="InterPro" id="IPR000160">
    <property type="entry name" value="GGDEF_dom"/>
</dbReference>
<dbReference type="Pfam" id="PF00990">
    <property type="entry name" value="GGDEF"/>
    <property type="match status" value="1"/>
</dbReference>
<evidence type="ECO:0000313" key="4">
    <source>
        <dbReference type="Proteomes" id="UP001524460"/>
    </source>
</evidence>
<dbReference type="InterPro" id="IPR029787">
    <property type="entry name" value="Nucleotide_cyclase"/>
</dbReference>
<comment type="caution">
    <text evidence="3">The sequence shown here is derived from an EMBL/GenBank/DDBJ whole genome shotgun (WGS) entry which is preliminary data.</text>
</comment>
<feature type="domain" description="GGDEF" evidence="1">
    <location>
        <begin position="327"/>
        <end position="416"/>
    </location>
</feature>
<dbReference type="RefSeq" id="WP_255042691.1">
    <property type="nucleotide sequence ID" value="NZ_JANEYT010000022.1"/>
</dbReference>
<dbReference type="SUPFAM" id="SSF55073">
    <property type="entry name" value="Nucleotide cyclase"/>
    <property type="match status" value="1"/>
</dbReference>
<keyword evidence="4" id="KW-1185">Reference proteome</keyword>
<dbReference type="Pfam" id="PF18551">
    <property type="entry name" value="TackOD1"/>
    <property type="match status" value="1"/>
</dbReference>
<evidence type="ECO:0000313" key="3">
    <source>
        <dbReference type="EMBL" id="MCQ1058691.1"/>
    </source>
</evidence>
<dbReference type="Gene3D" id="3.30.70.270">
    <property type="match status" value="1"/>
</dbReference>
<protein>
    <submittedName>
        <fullName evidence="3">Diguanylate cyclase</fullName>
        <ecNumber evidence="3">2.7.7.65</ecNumber>
    </submittedName>
</protein>
<sequence length="452" mass="52421">MYPIDNNLYWLGRDPPKAVHFKNVKQVHCVDDLPDIWGGILCVNLDDPEEQSHMLVSIFSHQKVWSWAMYVTHTNHYSDCLCDGVFNEQTAYNYWLEINHRLNKLSNIEQIDPLTGWLGIQRTRRVTPFKQLNYLGIYQYPIIEALYPELYSTYRYVLSEVNREMLEPEKLVDRIRVCKQCNSGHLNYVEVCPNCKSIDIDVQTSLHCFTCGHVGDQQSFLRKGKLECPNCLTQLRHIGVDYDRPLETHICRSCFHLFVEPETISNCLNCETQTETAELIVQKIHQLKLGQLGEYVYQHGKVLQAPELSIKGKVDAGYFENILLWLNKVALRHDEEHLLLSMYLPRLEEYSSLYGDSKMFALLDQITVRLNGLFRDTDICCQYKQDVLLVLMPKTKMTSISVLQKKIEQLSSLIEEEQFVLHVSAVKIPDPTINEGVKVWLAETIGNIYAAR</sequence>
<keyword evidence="3" id="KW-0548">Nucleotidyltransferase</keyword>
<keyword evidence="3" id="KW-0808">Transferase</keyword>
<feature type="domain" description="Thaumarchaeal output" evidence="2">
    <location>
        <begin position="111"/>
        <end position="288"/>
    </location>
</feature>
<evidence type="ECO:0000259" key="2">
    <source>
        <dbReference type="Pfam" id="PF18551"/>
    </source>
</evidence>
<dbReference type="EMBL" id="JANEYT010000022">
    <property type="protein sequence ID" value="MCQ1058691.1"/>
    <property type="molecule type" value="Genomic_DNA"/>
</dbReference>
<accession>A0ABT1N4N8</accession>
<dbReference type="InterPro" id="IPR040572">
    <property type="entry name" value="TackOD1"/>
</dbReference>
<dbReference type="InterPro" id="IPR043128">
    <property type="entry name" value="Rev_trsase/Diguanyl_cyclase"/>
</dbReference>
<gene>
    <name evidence="3" type="ORF">NHN17_11565</name>
</gene>